<comment type="caution">
    <text evidence="2">The sequence shown here is derived from an EMBL/GenBank/DDBJ whole genome shotgun (WGS) entry which is preliminary data.</text>
</comment>
<gene>
    <name evidence="2" type="ORF">PPSIR1_25039</name>
</gene>
<dbReference type="PROSITE" id="PS51318">
    <property type="entry name" value="TAT"/>
    <property type="match status" value="1"/>
</dbReference>
<dbReference type="NCBIfam" id="TIGR02669">
    <property type="entry name" value="SpoIID_LytB"/>
    <property type="match status" value="1"/>
</dbReference>
<keyword evidence="3" id="KW-1185">Reference proteome</keyword>
<feature type="domain" description="Sporulation stage II protein D amidase enhancer LytB N-terminal" evidence="1">
    <location>
        <begin position="263"/>
        <end position="353"/>
    </location>
</feature>
<evidence type="ECO:0000313" key="2">
    <source>
        <dbReference type="EMBL" id="EDM77510.1"/>
    </source>
</evidence>
<sequence>MANWAKTAASRRGFLHTLCGGVAVTGAALLTGGRALAGDMSLSDRVDLVYSNQFRFDDSGQPRVSIGVMQGKREVLLSSPKGLRALPSGEGGTAIAGGGRWRIRVSNSKPAEQRFRVVLDAVPATQLRRAEDIAERWRGRGFAVAEREVGTLFGVSGKVLDTRRILLTTERLSSEREAEARARELAEAHGILPRLHPEVERRSRGRIVAEDLETGVKVEAEGVLWFAPSRGGLTTVHDVEDGAGHVLGDRPYRGQIYVAIDRNGKLAVVNLARESEILAGIVPAEIFASAPSEALKAQAVAARGHLLTKVGTRHLDDPFILCAHQHCQVYAGAGSEDSRTTAAVNRTIGRVLMRPNETQLVDTVYSANCGGHTEDNERVWPSPADPQLRGTVDPRQAERFGEGIDADNIDAWLAEAHDTYSRPRSSAVAEAYRWTATVDPSSVAGNPGVPADLGKLVGVELHARGRSGRATHATLHGVRRSVELHGELRIRRALGGLRSSMFVVEEQRDRHGRFVLRGGGYGHGVGMCQHGAMGMAAAGKTYGPILHHYYRDSKLVRLW</sequence>
<evidence type="ECO:0000259" key="1">
    <source>
        <dbReference type="Pfam" id="PF08486"/>
    </source>
</evidence>
<evidence type="ECO:0000313" key="3">
    <source>
        <dbReference type="Proteomes" id="UP000005801"/>
    </source>
</evidence>
<dbReference type="Pfam" id="PF08486">
    <property type="entry name" value="SpoIID"/>
    <property type="match status" value="1"/>
</dbReference>
<dbReference type="EMBL" id="ABCS01000045">
    <property type="protein sequence ID" value="EDM77510.1"/>
    <property type="molecule type" value="Genomic_DNA"/>
</dbReference>
<dbReference type="Proteomes" id="UP000005801">
    <property type="component" value="Unassembled WGS sequence"/>
</dbReference>
<dbReference type="RefSeq" id="WP_006973397.1">
    <property type="nucleotide sequence ID" value="NZ_ABCS01000045.1"/>
</dbReference>
<name>A6G9K2_9BACT</name>
<reference evidence="2 3" key="1">
    <citation type="submission" date="2007-06" db="EMBL/GenBank/DDBJ databases">
        <authorList>
            <person name="Shimkets L."/>
            <person name="Ferriera S."/>
            <person name="Johnson J."/>
            <person name="Kravitz S."/>
            <person name="Beeson K."/>
            <person name="Sutton G."/>
            <person name="Rogers Y.-H."/>
            <person name="Friedman R."/>
            <person name="Frazier M."/>
            <person name="Venter J.C."/>
        </authorList>
    </citation>
    <scope>NUCLEOTIDE SEQUENCE [LARGE SCALE GENOMIC DNA]</scope>
    <source>
        <strain evidence="2 3">SIR-1</strain>
    </source>
</reference>
<dbReference type="InterPro" id="IPR013693">
    <property type="entry name" value="SpoIID/LytB_N"/>
</dbReference>
<dbReference type="GO" id="GO:0030435">
    <property type="term" value="P:sporulation resulting in formation of a cellular spore"/>
    <property type="evidence" value="ECO:0007669"/>
    <property type="project" value="InterPro"/>
</dbReference>
<dbReference type="OrthoDB" id="9794671at2"/>
<dbReference type="STRING" id="391625.PPSIR1_25039"/>
<dbReference type="eggNOG" id="COG2385">
    <property type="taxonomic scope" value="Bacteria"/>
</dbReference>
<dbReference type="InterPro" id="IPR013486">
    <property type="entry name" value="SpoIID/LytB"/>
</dbReference>
<proteinExistence type="predicted"/>
<protein>
    <submittedName>
        <fullName evidence="2">Sporulation protein, amidase enhancer</fullName>
    </submittedName>
</protein>
<accession>A6G9K2</accession>
<organism evidence="2 3">
    <name type="scientific">Plesiocystis pacifica SIR-1</name>
    <dbReference type="NCBI Taxonomy" id="391625"/>
    <lineage>
        <taxon>Bacteria</taxon>
        <taxon>Pseudomonadati</taxon>
        <taxon>Myxococcota</taxon>
        <taxon>Polyangia</taxon>
        <taxon>Nannocystales</taxon>
        <taxon>Nannocystaceae</taxon>
        <taxon>Plesiocystis</taxon>
    </lineage>
</organism>
<dbReference type="AlphaFoldDB" id="A6G9K2"/>
<dbReference type="InterPro" id="IPR006311">
    <property type="entry name" value="TAT_signal"/>
</dbReference>